<dbReference type="Pfam" id="PF09822">
    <property type="entry name" value="ABC_transp_aux"/>
    <property type="match status" value="1"/>
</dbReference>
<feature type="domain" description="ABC-type uncharacterised transport system" evidence="2">
    <location>
        <begin position="452"/>
        <end position="696"/>
    </location>
</feature>
<keyword evidence="4" id="KW-1185">Reference proteome</keyword>
<dbReference type="Proteomes" id="UP000270673">
    <property type="component" value="Chromosome"/>
</dbReference>
<feature type="transmembrane region" description="Helical" evidence="1">
    <location>
        <begin position="146"/>
        <end position="167"/>
    </location>
</feature>
<evidence type="ECO:0000256" key="1">
    <source>
        <dbReference type="SAM" id="Phobius"/>
    </source>
</evidence>
<dbReference type="OrthoDB" id="609779at2"/>
<feature type="transmembrane region" description="Helical" evidence="1">
    <location>
        <begin position="109"/>
        <end position="134"/>
    </location>
</feature>
<dbReference type="PANTHER" id="PTHR37305:SF1">
    <property type="entry name" value="MEMBRANE PROTEIN"/>
    <property type="match status" value="1"/>
</dbReference>
<feature type="transmembrane region" description="Helical" evidence="1">
    <location>
        <begin position="218"/>
        <end position="241"/>
    </location>
</feature>
<evidence type="ECO:0000259" key="2">
    <source>
        <dbReference type="Pfam" id="PF09822"/>
    </source>
</evidence>
<dbReference type="GO" id="GO:0140359">
    <property type="term" value="F:ABC-type transporter activity"/>
    <property type="evidence" value="ECO:0007669"/>
    <property type="project" value="InterPro"/>
</dbReference>
<dbReference type="RefSeq" id="WP_106625003.1">
    <property type="nucleotide sequence ID" value="NZ_CP032819.1"/>
</dbReference>
<evidence type="ECO:0000313" key="4">
    <source>
        <dbReference type="Proteomes" id="UP000270673"/>
    </source>
</evidence>
<feature type="transmembrane region" description="Helical" evidence="1">
    <location>
        <begin position="262"/>
        <end position="285"/>
    </location>
</feature>
<dbReference type="InterPro" id="IPR029062">
    <property type="entry name" value="Class_I_gatase-like"/>
</dbReference>
<dbReference type="PANTHER" id="PTHR37305">
    <property type="entry name" value="INTEGRAL MEMBRANE PROTEIN-RELATED"/>
    <property type="match status" value="1"/>
</dbReference>
<feature type="transmembrane region" description="Helical" evidence="1">
    <location>
        <begin position="71"/>
        <end position="88"/>
    </location>
</feature>
<feature type="transmembrane region" description="Helical" evidence="1">
    <location>
        <begin position="738"/>
        <end position="761"/>
    </location>
</feature>
<evidence type="ECO:0000313" key="3">
    <source>
        <dbReference type="EMBL" id="AZS31921.1"/>
    </source>
</evidence>
<dbReference type="KEGG" id="buy:D8S85_06940"/>
<keyword evidence="1" id="KW-0472">Membrane</keyword>
<feature type="transmembrane region" description="Helical" evidence="1">
    <location>
        <begin position="12"/>
        <end position="30"/>
    </location>
</feature>
<accession>A0A3S9VZI4</accession>
<dbReference type="GO" id="GO:0005886">
    <property type="term" value="C:plasma membrane"/>
    <property type="evidence" value="ECO:0007669"/>
    <property type="project" value="UniProtKB-SubCell"/>
</dbReference>
<protein>
    <submittedName>
        <fullName evidence="3">ABC transporter</fullName>
    </submittedName>
</protein>
<organism evidence="3 4">
    <name type="scientific">Butyricimonas faecalis</name>
    <dbReference type="NCBI Taxonomy" id="2093856"/>
    <lineage>
        <taxon>Bacteria</taxon>
        <taxon>Pseudomonadati</taxon>
        <taxon>Bacteroidota</taxon>
        <taxon>Bacteroidia</taxon>
        <taxon>Bacteroidales</taxon>
        <taxon>Odoribacteraceae</taxon>
        <taxon>Butyricimonas</taxon>
    </lineage>
</organism>
<keyword evidence="1" id="KW-0812">Transmembrane</keyword>
<dbReference type="InterPro" id="IPR019196">
    <property type="entry name" value="ABC_transp_unknown"/>
</dbReference>
<name>A0A3S9VZI4_9BACT</name>
<dbReference type="SUPFAM" id="SSF52317">
    <property type="entry name" value="Class I glutamine amidotransferase-like"/>
    <property type="match status" value="1"/>
</dbReference>
<feature type="transmembrane region" description="Helical" evidence="1">
    <location>
        <begin position="174"/>
        <end position="193"/>
    </location>
</feature>
<keyword evidence="1" id="KW-1133">Transmembrane helix</keyword>
<dbReference type="Pfam" id="PF12679">
    <property type="entry name" value="ABC2_membrane_2"/>
    <property type="match status" value="1"/>
</dbReference>
<sequence length="766" mass="87801">MKVIYKIAKSELSMLFYSPVAWLILVIFTFQTSMAFSGLFSDLVVDQAIGNRLWDVTERIYTNYRGLLSQVQQYLYLYIPLLTMGLMSKERNSGSIKLLFSSPITNTQIIIGKYFAMMIYALVLIAIILVYIIFGIFTIKDMDIPYTLSGLLGIYLLTCAYAAIGLFMSSLTSYQVVAAMCTLGVLALLNFVGQIGQDIPFLRDITYWLSIRGRSDELIGGLICSEDVLYFLIVITLFLMLSILKLKGERKKTVRKIAVSRYVGVILIAIFLGYLSSIPALMTFYDATITKQRTLTPNSQEVMKQLKGGLSVTTYVNLLEPNYEAGLPKNMNRDKRLFRQYIRFKPEMEMKYVYYYDKTKNESLDQRYPTLNDQERARELANGLELNFKMFLSPEEIKKQIDLSAEQNRFVRLIERENGQKAFLRIFDDMSKQPSEKEITAAMKRMVVPAIRVAFLAGHGERDIDRKGDREYYVFSQDITYREALINNGFDCYKLFLTQKGKIPENTDILVIADVKTPLAKEELDEIQRYIDKGGNVIIAGEPGRQDIMNPLMVSLGVKFMPGRLVQESENFSQTLVFAKVTREVAKIFPRFNWMLRWNYRVPMLDAVGLDYRTDAGFKVMAWLETDSTGCWNEMETTNFAENKAIFQPDAGEKEQVYTLALALSREIEGKEQRILIMSDADCLSNGEFSMKRRGVNTESPIFPNYAFSWLSYGEYPIDTTRPRSPDTKIYMGLEGIMWMNIGLMGFFPLALAACGIVIWAKRKRK</sequence>
<gene>
    <name evidence="3" type="ORF">D8S85_06940</name>
</gene>
<dbReference type="EMBL" id="CP032819">
    <property type="protein sequence ID" value="AZS31921.1"/>
    <property type="molecule type" value="Genomic_DNA"/>
</dbReference>
<reference evidence="3 4" key="1">
    <citation type="submission" date="2018-10" db="EMBL/GenBank/DDBJ databases">
        <title>Butyricimonas faecalis sp. nov., isolated from human faeces and emended description of the genus Butyricimonas.</title>
        <authorList>
            <person name="Le Roy T."/>
            <person name="Van der Smissen P."/>
            <person name="Paquot A."/>
            <person name="Delzenne N."/>
            <person name="Muccioli G."/>
            <person name="Collet J.-F."/>
            <person name="Cani P.D."/>
        </authorList>
    </citation>
    <scope>NUCLEOTIDE SEQUENCE [LARGE SCALE GENOMIC DNA]</scope>
    <source>
        <strain evidence="3 4">H184</strain>
    </source>
</reference>
<proteinExistence type="predicted"/>
<dbReference type="AlphaFoldDB" id="A0A3S9VZI4"/>